<comment type="cofactor">
    <cofactor evidence="1">
        <name>heme</name>
        <dbReference type="ChEBI" id="CHEBI:30413"/>
    </cofactor>
</comment>
<evidence type="ECO:0000256" key="6">
    <source>
        <dbReference type="ARBA" id="ARBA00023004"/>
    </source>
</evidence>
<reference evidence="8 9" key="1">
    <citation type="submission" date="2021-05" db="EMBL/GenBank/DDBJ databases">
        <title>Genome Assembly of Synthetic Allotetraploid Brassica napus Reveals Homoeologous Exchanges between Subgenomes.</title>
        <authorList>
            <person name="Davis J.T."/>
        </authorList>
    </citation>
    <scope>NUCLEOTIDE SEQUENCE [LARGE SCALE GENOMIC DNA]</scope>
    <source>
        <strain evidence="9">cv. Da-Ae</strain>
        <tissue evidence="8">Seedling</tissue>
    </source>
</reference>
<comment type="similarity">
    <text evidence="2">Belongs to the cytochrome P450 family.</text>
</comment>
<evidence type="ECO:0000256" key="7">
    <source>
        <dbReference type="ARBA" id="ARBA00023033"/>
    </source>
</evidence>
<evidence type="ECO:0000256" key="3">
    <source>
        <dbReference type="ARBA" id="ARBA00022617"/>
    </source>
</evidence>
<comment type="caution">
    <text evidence="8">The sequence shown here is derived from an EMBL/GenBank/DDBJ whole genome shotgun (WGS) entry which is preliminary data.</text>
</comment>
<accession>A0ABQ8AMZ3</accession>
<name>A0ABQ8AMZ3_BRANA</name>
<gene>
    <name evidence="8" type="ORF">HID58_056326</name>
</gene>
<evidence type="ECO:0000256" key="2">
    <source>
        <dbReference type="ARBA" id="ARBA00010617"/>
    </source>
</evidence>
<proteinExistence type="inferred from homology"/>
<dbReference type="SUPFAM" id="SSF48264">
    <property type="entry name" value="Cytochrome P450"/>
    <property type="match status" value="2"/>
</dbReference>
<sequence>MRHPQPGFQNLSMSVSRVTKDGTILDLQDVFQRFIFDTTLVITTRSDPQSLSIDMPQVEFAIVVDHGRLEFLNKLVYLHGVLYETMRLYPPIRFESKTSIKSDVLPSGHRIDANPNIIFLIYAEDEILMGRRRVGIQPREMDFRIWWVETLAFFHKHSGYIKKTLCYPWNWPVLGMLPAIIMWYKRIDVLIWVLEKSNMTFLFKGPWFTRMDLLFTVDPANIQHILSSNFTNYIKGPEMKEIFDVYGDAIFTADGELWRNIRMSSMVMFNHQGFQNFSMSITTSKLKDVLLPLFSHYSEEGTVVDLQDVFGRFMLDTTLLAITGSDPQSLSIEMPEVEFAKA</sequence>
<keyword evidence="9" id="KW-1185">Reference proteome</keyword>
<dbReference type="EMBL" id="JAGKQM010000013">
    <property type="protein sequence ID" value="KAH0893897.1"/>
    <property type="molecule type" value="Genomic_DNA"/>
</dbReference>
<evidence type="ECO:0000313" key="9">
    <source>
        <dbReference type="Proteomes" id="UP000824890"/>
    </source>
</evidence>
<keyword evidence="7" id="KW-0503">Monooxygenase</keyword>
<dbReference type="InterPro" id="IPR036396">
    <property type="entry name" value="Cyt_P450_sf"/>
</dbReference>
<protein>
    <recommendedName>
        <fullName evidence="10">Cytochrome P450</fullName>
    </recommendedName>
</protein>
<keyword evidence="6" id="KW-0408">Iron</keyword>
<dbReference type="Gene3D" id="1.10.630.10">
    <property type="entry name" value="Cytochrome P450"/>
    <property type="match status" value="2"/>
</dbReference>
<keyword evidence="3" id="KW-0349">Heme</keyword>
<organism evidence="8 9">
    <name type="scientific">Brassica napus</name>
    <name type="common">Rape</name>
    <dbReference type="NCBI Taxonomy" id="3708"/>
    <lineage>
        <taxon>Eukaryota</taxon>
        <taxon>Viridiplantae</taxon>
        <taxon>Streptophyta</taxon>
        <taxon>Embryophyta</taxon>
        <taxon>Tracheophyta</taxon>
        <taxon>Spermatophyta</taxon>
        <taxon>Magnoliopsida</taxon>
        <taxon>eudicotyledons</taxon>
        <taxon>Gunneridae</taxon>
        <taxon>Pentapetalae</taxon>
        <taxon>rosids</taxon>
        <taxon>malvids</taxon>
        <taxon>Brassicales</taxon>
        <taxon>Brassicaceae</taxon>
        <taxon>Brassiceae</taxon>
        <taxon>Brassica</taxon>
    </lineage>
</organism>
<evidence type="ECO:0000256" key="5">
    <source>
        <dbReference type="ARBA" id="ARBA00023002"/>
    </source>
</evidence>
<evidence type="ECO:0000256" key="1">
    <source>
        <dbReference type="ARBA" id="ARBA00001971"/>
    </source>
</evidence>
<evidence type="ECO:0000256" key="4">
    <source>
        <dbReference type="ARBA" id="ARBA00022723"/>
    </source>
</evidence>
<keyword evidence="4" id="KW-0479">Metal-binding</keyword>
<dbReference type="PANTHER" id="PTHR24296">
    <property type="entry name" value="CYTOCHROME P450"/>
    <property type="match status" value="1"/>
</dbReference>
<keyword evidence="5" id="KW-0560">Oxidoreductase</keyword>
<evidence type="ECO:0000313" key="8">
    <source>
        <dbReference type="EMBL" id="KAH0893897.1"/>
    </source>
</evidence>
<evidence type="ECO:0008006" key="10">
    <source>
        <dbReference type="Google" id="ProtNLM"/>
    </source>
</evidence>
<dbReference type="Proteomes" id="UP000824890">
    <property type="component" value="Unassembled WGS sequence"/>
</dbReference>